<comment type="caution">
    <text evidence="1">The sequence shown here is derived from an EMBL/GenBank/DDBJ whole genome shotgun (WGS) entry which is preliminary data.</text>
</comment>
<name>A0A2D3WK04_9BACT</name>
<dbReference type="EMBL" id="DLUG01000072">
    <property type="protein sequence ID" value="DAB36863.1"/>
    <property type="molecule type" value="Genomic_DNA"/>
</dbReference>
<evidence type="ECO:0000313" key="1">
    <source>
        <dbReference type="EMBL" id="DAB36863.1"/>
    </source>
</evidence>
<dbReference type="SUPFAM" id="SSF58104">
    <property type="entry name" value="Methyl-accepting chemotaxis protein (MCP) signaling domain"/>
    <property type="match status" value="1"/>
</dbReference>
<dbReference type="Gene3D" id="1.10.287.950">
    <property type="entry name" value="Methyl-accepting chemotaxis protein"/>
    <property type="match status" value="1"/>
</dbReference>
<gene>
    <name evidence="1" type="ORF">CFH80_02615</name>
</gene>
<reference evidence="1 2" key="1">
    <citation type="journal article" date="2017" name="Front. Microbiol.">
        <title>Comparative Genomic Analysis of the Class Epsilonproteobacteria and Proposed Reclassification to Epsilonbacteraeota (phyl. nov.).</title>
        <authorList>
            <person name="Waite D.W."/>
            <person name="Vanwonterghem I."/>
            <person name="Rinke C."/>
            <person name="Parks D.H."/>
            <person name="Zhang Y."/>
            <person name="Takai K."/>
            <person name="Sievert S.M."/>
            <person name="Simon J."/>
            <person name="Campbell B.J."/>
            <person name="Hanson T.E."/>
            <person name="Woyke T."/>
            <person name="Klotz M.G."/>
            <person name="Hugenholtz P."/>
        </authorList>
    </citation>
    <scope>NUCLEOTIDE SEQUENCE [LARGE SCALE GENOMIC DNA]</scope>
    <source>
        <strain evidence="1">UBA11420</strain>
    </source>
</reference>
<dbReference type="Proteomes" id="UP000231638">
    <property type="component" value="Unassembled WGS sequence"/>
</dbReference>
<sequence>MRQLAERTQKSLVETNATVNVIVQSIGDISGEMNQNAKRIHELSEFSNQVTIQTNDAVGMLEQSTQATQEVVHNANANVKLIKSAVIEKIGEINTLSSSNARSVEEIAGAAEHLSKLSSNLSDTLAQFKTA</sequence>
<dbReference type="AlphaFoldDB" id="A0A2D3WK04"/>
<protein>
    <recommendedName>
        <fullName evidence="3">Methyl-accepting transducer domain-containing protein</fullName>
    </recommendedName>
</protein>
<proteinExistence type="predicted"/>
<evidence type="ECO:0000313" key="2">
    <source>
        <dbReference type="Proteomes" id="UP000231638"/>
    </source>
</evidence>
<evidence type="ECO:0008006" key="3">
    <source>
        <dbReference type="Google" id="ProtNLM"/>
    </source>
</evidence>
<organism evidence="1 2">
    <name type="scientific">Sulfurospirillum cavolei</name>
    <dbReference type="NCBI Taxonomy" id="366522"/>
    <lineage>
        <taxon>Bacteria</taxon>
        <taxon>Pseudomonadati</taxon>
        <taxon>Campylobacterota</taxon>
        <taxon>Epsilonproteobacteria</taxon>
        <taxon>Campylobacterales</taxon>
        <taxon>Sulfurospirillaceae</taxon>
        <taxon>Sulfurospirillum</taxon>
    </lineage>
</organism>
<dbReference type="STRING" id="366522.GCA_001548055_00926"/>
<accession>A0A2D3WK04</accession>